<dbReference type="SUPFAM" id="SSF52821">
    <property type="entry name" value="Rhodanese/Cell cycle control phosphatase"/>
    <property type="match status" value="1"/>
</dbReference>
<dbReference type="PANTHER" id="PTHR43031:SF1">
    <property type="entry name" value="PYRIDINE NUCLEOTIDE-DISULPHIDE OXIDOREDUCTASE"/>
    <property type="match status" value="1"/>
</dbReference>
<dbReference type="EMBL" id="VBRY01000011">
    <property type="protein sequence ID" value="TLS66121.1"/>
    <property type="molecule type" value="Genomic_DNA"/>
</dbReference>
<gene>
    <name evidence="2" type="ORF">FEF65_11030</name>
</gene>
<dbReference type="InterPro" id="IPR001307">
    <property type="entry name" value="Thiosulphate_STrfase_CS"/>
</dbReference>
<proteinExistence type="predicted"/>
<protein>
    <submittedName>
        <fullName evidence="2">Rhodanese-like domain-containing protein</fullName>
    </submittedName>
</protein>
<dbReference type="CDD" id="cd00158">
    <property type="entry name" value="RHOD"/>
    <property type="match status" value="1"/>
</dbReference>
<evidence type="ECO:0000313" key="2">
    <source>
        <dbReference type="EMBL" id="TLS66121.1"/>
    </source>
</evidence>
<dbReference type="PANTHER" id="PTHR43031">
    <property type="entry name" value="FAD-DEPENDENT OXIDOREDUCTASE"/>
    <property type="match status" value="1"/>
</dbReference>
<dbReference type="AlphaFoldDB" id="A0A5R9GGW1"/>
<reference evidence="2 3" key="1">
    <citation type="journal article" date="2019" name="Appl. Environ. Microbiol.">
        <title>Environmental Evidence and Genomic Insight of Iron-oxidizing Bacteria Preference Towards More Corrosion Resistant Stainless Steel at Higher Salinities.</title>
        <authorList>
            <person name="Garrison C.E."/>
            <person name="Price K.A."/>
            <person name="Field E.K."/>
        </authorList>
    </citation>
    <scope>NUCLEOTIDE SEQUENCE [LARGE SCALE GENOMIC DNA]</scope>
    <source>
        <strain evidence="2 3">P3</strain>
    </source>
</reference>
<organism evidence="2 3">
    <name type="scientific">Mariprofundus erugo</name>
    <dbReference type="NCBI Taxonomy" id="2528639"/>
    <lineage>
        <taxon>Bacteria</taxon>
        <taxon>Pseudomonadati</taxon>
        <taxon>Pseudomonadota</taxon>
        <taxon>Candidatius Mariprofundia</taxon>
        <taxon>Mariprofundales</taxon>
        <taxon>Mariprofundaceae</taxon>
        <taxon>Mariprofundus</taxon>
    </lineage>
</organism>
<dbReference type="SMART" id="SM00450">
    <property type="entry name" value="RHOD"/>
    <property type="match status" value="1"/>
</dbReference>
<dbReference type="InterPro" id="IPR001763">
    <property type="entry name" value="Rhodanese-like_dom"/>
</dbReference>
<comment type="caution">
    <text evidence="2">The sequence shown here is derived from an EMBL/GenBank/DDBJ whole genome shotgun (WGS) entry which is preliminary data.</text>
</comment>
<dbReference type="PROSITE" id="PS00380">
    <property type="entry name" value="RHODANESE_1"/>
    <property type="match status" value="1"/>
</dbReference>
<dbReference type="PROSITE" id="PS50206">
    <property type="entry name" value="RHODANESE_3"/>
    <property type="match status" value="1"/>
</dbReference>
<dbReference type="InterPro" id="IPR036873">
    <property type="entry name" value="Rhodanese-like_dom_sf"/>
</dbReference>
<dbReference type="Pfam" id="PF00581">
    <property type="entry name" value="Rhodanese"/>
    <property type="match status" value="1"/>
</dbReference>
<dbReference type="Gene3D" id="3.40.250.10">
    <property type="entry name" value="Rhodanese-like domain"/>
    <property type="match status" value="1"/>
</dbReference>
<accession>A0A5R9GGW1</accession>
<sequence length="109" mass="11941">MVDSIDVNKLYPLWQASREKGKAIELIDVRSPEEYSSGHIPGARLIALHTLMARVDEIPDSGQVFLVCRSGARSAQAADYLARQCGRRNLINVAGGTMAWIAAGYPVER</sequence>
<dbReference type="OrthoDB" id="5298903at2"/>
<keyword evidence="3" id="KW-1185">Reference proteome</keyword>
<dbReference type="InterPro" id="IPR050229">
    <property type="entry name" value="GlpE_sulfurtransferase"/>
</dbReference>
<dbReference type="RefSeq" id="WP_138239878.1">
    <property type="nucleotide sequence ID" value="NZ_VBRY01000011.1"/>
</dbReference>
<evidence type="ECO:0000259" key="1">
    <source>
        <dbReference type="PROSITE" id="PS50206"/>
    </source>
</evidence>
<dbReference type="Proteomes" id="UP000306585">
    <property type="component" value="Unassembled WGS sequence"/>
</dbReference>
<evidence type="ECO:0000313" key="3">
    <source>
        <dbReference type="Proteomes" id="UP000306585"/>
    </source>
</evidence>
<feature type="domain" description="Rhodanese" evidence="1">
    <location>
        <begin position="20"/>
        <end position="109"/>
    </location>
</feature>
<name>A0A5R9GGW1_9PROT</name>
<dbReference type="GO" id="GO:0004792">
    <property type="term" value="F:thiosulfate-cyanide sulfurtransferase activity"/>
    <property type="evidence" value="ECO:0007669"/>
    <property type="project" value="InterPro"/>
</dbReference>